<dbReference type="Proteomes" id="UP001161064">
    <property type="component" value="Unassembled WGS sequence"/>
</dbReference>
<protein>
    <submittedName>
        <fullName evidence="1">Uncharacterized protein</fullName>
    </submittedName>
</protein>
<gene>
    <name evidence="1" type="ORF">PsB1_0786</name>
</gene>
<reference evidence="1" key="1">
    <citation type="submission" date="2021-05" db="EMBL/GenBank/DDBJ databases">
        <authorList>
            <person name="Tanabe Y."/>
        </authorList>
    </citation>
    <scope>NUCLEOTIDE SEQUENCE</scope>
    <source>
        <strain evidence="1">BOTRYCO-1</strain>
    </source>
</reference>
<organism evidence="1 2">
    <name type="scientific">Candidatus Phycosocius spiralis</name>
    <dbReference type="NCBI Taxonomy" id="2815099"/>
    <lineage>
        <taxon>Bacteria</taxon>
        <taxon>Pseudomonadati</taxon>
        <taxon>Pseudomonadota</taxon>
        <taxon>Alphaproteobacteria</taxon>
        <taxon>Caulobacterales</taxon>
        <taxon>Caulobacterales incertae sedis</taxon>
        <taxon>Candidatus Phycosocius</taxon>
    </lineage>
</organism>
<dbReference type="EMBL" id="BPFZ01000003">
    <property type="protein sequence ID" value="GIU66632.1"/>
    <property type="molecule type" value="Genomic_DNA"/>
</dbReference>
<evidence type="ECO:0000313" key="1">
    <source>
        <dbReference type="EMBL" id="GIU66632.1"/>
    </source>
</evidence>
<name>A0ABQ4PUC8_9PROT</name>
<reference evidence="1" key="2">
    <citation type="journal article" date="2023" name="ISME Commun">
        <title>Characterization of a bloom-associated alphaproteobacterial lineage, 'Candidatus Phycosocius': insights into freshwater algal-bacterial interactions.</title>
        <authorList>
            <person name="Tanabe Y."/>
            <person name="Yamaguchi H."/>
            <person name="Yoshida M."/>
            <person name="Kai A."/>
            <person name="Okazaki Y."/>
        </authorList>
    </citation>
    <scope>NUCLEOTIDE SEQUENCE</scope>
    <source>
        <strain evidence="1">BOTRYCO-1</strain>
    </source>
</reference>
<accession>A0ABQ4PUC8</accession>
<evidence type="ECO:0000313" key="2">
    <source>
        <dbReference type="Proteomes" id="UP001161064"/>
    </source>
</evidence>
<keyword evidence="2" id="KW-1185">Reference proteome</keyword>
<sequence>MPLYEDDCSLVYGCYCPSSLNWTKKDRDFKLNFTFLQLVFKHIHRDTWIFLNEQAHLIMGFSRAYKVLGTFSGDKLTAELNK</sequence>
<comment type="caution">
    <text evidence="1">The sequence shown here is derived from an EMBL/GenBank/DDBJ whole genome shotgun (WGS) entry which is preliminary data.</text>
</comment>
<proteinExistence type="predicted"/>